<organism evidence="3 4">
    <name type="scientific">Campylobacter geochelonis</name>
    <dbReference type="NCBI Taxonomy" id="1780362"/>
    <lineage>
        <taxon>Bacteria</taxon>
        <taxon>Pseudomonadati</taxon>
        <taxon>Campylobacterota</taxon>
        <taxon>Epsilonproteobacteria</taxon>
        <taxon>Campylobacterales</taxon>
        <taxon>Campylobacteraceae</taxon>
        <taxon>Campylobacter</taxon>
    </lineage>
</organism>
<dbReference type="InterPro" id="IPR050723">
    <property type="entry name" value="CFA/CMAS"/>
</dbReference>
<gene>
    <name evidence="3" type="ORF">ERS672216_00476</name>
</gene>
<dbReference type="Gene3D" id="3.40.50.150">
    <property type="entry name" value="Vaccinia Virus protein VP39"/>
    <property type="match status" value="1"/>
</dbReference>
<evidence type="ECO:0000313" key="4">
    <source>
        <dbReference type="Proteomes" id="UP000069632"/>
    </source>
</evidence>
<dbReference type="GO" id="GO:0032259">
    <property type="term" value="P:methylation"/>
    <property type="evidence" value="ECO:0007669"/>
    <property type="project" value="UniProtKB-KW"/>
</dbReference>
<dbReference type="Pfam" id="PF10119">
    <property type="entry name" value="MethyTransf_Reg"/>
    <property type="match status" value="1"/>
</dbReference>
<dbReference type="GO" id="GO:0008168">
    <property type="term" value="F:methyltransferase activity"/>
    <property type="evidence" value="ECO:0007669"/>
    <property type="project" value="UniProtKB-KW"/>
</dbReference>
<dbReference type="InterPro" id="IPR029063">
    <property type="entry name" value="SAM-dependent_MTases_sf"/>
</dbReference>
<keyword evidence="3" id="KW-0489">Methyltransferase</keyword>
<keyword evidence="3" id="KW-0808">Transferase</keyword>
<feature type="domain" description="Methyltransferase regulatory" evidence="1">
    <location>
        <begin position="219"/>
        <end position="301"/>
    </location>
</feature>
<dbReference type="OrthoDB" id="323463at2"/>
<keyword evidence="4" id="KW-1185">Reference proteome</keyword>
<evidence type="ECO:0000313" key="3">
    <source>
        <dbReference type="EMBL" id="CZE46626.1"/>
    </source>
</evidence>
<dbReference type="RefSeq" id="WP_075539994.1">
    <property type="nucleotide sequence ID" value="NZ_CP053844.1"/>
</dbReference>
<dbReference type="PANTHER" id="PTHR43667:SF2">
    <property type="entry name" value="FATTY ACID C-METHYL TRANSFERASE"/>
    <property type="match status" value="1"/>
</dbReference>
<dbReference type="CDD" id="cd02440">
    <property type="entry name" value="AdoMet_MTases"/>
    <property type="match status" value="1"/>
</dbReference>
<feature type="domain" description="Methyltransferase" evidence="2">
    <location>
        <begin position="49"/>
        <end position="146"/>
    </location>
</feature>
<protein>
    <submittedName>
        <fullName evidence="3">Putative methyltransferase</fullName>
    </submittedName>
</protein>
<reference evidence="3 4" key="1">
    <citation type="submission" date="2016-02" db="EMBL/GenBank/DDBJ databases">
        <authorList>
            <consortium name="Pathogen Informatics"/>
        </authorList>
    </citation>
    <scope>NUCLEOTIDE SEQUENCE [LARGE SCALE GENOMIC DNA]</scope>
    <source>
        <strain evidence="3 4">RC20</strain>
    </source>
</reference>
<dbReference type="InterPro" id="IPR018773">
    <property type="entry name" value="MeTrfase_reg_dom_prd"/>
</dbReference>
<sequence length="520" mass="59639">MNNSVEMVEKTYEEEPYISYQYPQSSPNRQWVAGFVFGLNAPDIQTARVLELGCSMGGNLMPLASRYKKAKFIGVDLSKKQISVAKEIAKELSLKNIEFYAKDVTTITKDFGEFDYIIVHGVYSWVPQEVKEAIMRICGECLSQNGLAYISYNTYPGWKGKEILRDIMLFNMDKDTPASQKTVNDGIDMLNYMRQNVGNNFIRKILDDSFSGFESHGTSYILHEYFEIFNQPNYFHEVASLAKANGLEYLSESEYTQNIFPPISNEVKERLLKKCAGDRVKFEQYIDFVINKTFRQTIFCKKENAENIKVDFTYKFEELNKLNLAGKFSYNANIQRYVSQTQVHMPVGISKLLNKITDAYPSSVNVGEFVNELKDKSQEELQRIYQGVAFLLSNNVCYISPVADKFLSEIPKKPKLNSETLALAKYKVRVENLDNISFFTPRGETFGIDKNLDHRILALLDGSKDVDGISKEIFKMSKDGIFSFVVEEMPVVEDEEILKQAKERANFIVSRLFFEGMLVK</sequence>
<dbReference type="Pfam" id="PF13649">
    <property type="entry name" value="Methyltransf_25"/>
    <property type="match status" value="1"/>
</dbReference>
<accession>A0A128EC99</accession>
<evidence type="ECO:0000259" key="1">
    <source>
        <dbReference type="Pfam" id="PF10119"/>
    </source>
</evidence>
<evidence type="ECO:0000259" key="2">
    <source>
        <dbReference type="Pfam" id="PF13649"/>
    </source>
</evidence>
<dbReference type="EMBL" id="FIZP01000001">
    <property type="protein sequence ID" value="CZE46626.1"/>
    <property type="molecule type" value="Genomic_DNA"/>
</dbReference>
<name>A0A128EC99_9BACT</name>
<dbReference type="Proteomes" id="UP000069632">
    <property type="component" value="Unassembled WGS sequence"/>
</dbReference>
<proteinExistence type="predicted"/>
<dbReference type="SUPFAM" id="SSF53335">
    <property type="entry name" value="S-adenosyl-L-methionine-dependent methyltransferases"/>
    <property type="match status" value="1"/>
</dbReference>
<dbReference type="AlphaFoldDB" id="A0A128EC99"/>
<dbReference type="InterPro" id="IPR041698">
    <property type="entry name" value="Methyltransf_25"/>
</dbReference>
<dbReference type="PANTHER" id="PTHR43667">
    <property type="entry name" value="CYCLOPROPANE-FATTY-ACYL-PHOSPHOLIPID SYNTHASE"/>
    <property type="match status" value="1"/>
</dbReference>